<organism evidence="1">
    <name type="scientific">uncultured Caudovirales phage</name>
    <dbReference type="NCBI Taxonomy" id="2100421"/>
    <lineage>
        <taxon>Viruses</taxon>
        <taxon>Duplodnaviria</taxon>
        <taxon>Heunggongvirae</taxon>
        <taxon>Uroviricota</taxon>
        <taxon>Caudoviricetes</taxon>
        <taxon>Peduoviridae</taxon>
        <taxon>Maltschvirus</taxon>
        <taxon>Maltschvirus maltsch</taxon>
    </lineage>
</organism>
<dbReference type="EMBL" id="LR797048">
    <property type="protein sequence ID" value="CAB4184301.1"/>
    <property type="molecule type" value="Genomic_DNA"/>
</dbReference>
<name>A0A6J5PVN6_9CAUD</name>
<evidence type="ECO:0000313" key="3">
    <source>
        <dbReference type="EMBL" id="CAB4200301.1"/>
    </source>
</evidence>
<gene>
    <name evidence="2" type="ORF">UFOVP1097_44</name>
    <name evidence="3" type="ORF">UFOVP1349_38</name>
    <name evidence="4" type="ORF">UFOVP1456_18</name>
    <name evidence="1" type="ORF">UFOVP925_5</name>
</gene>
<reference evidence="1" key="1">
    <citation type="submission" date="2020-05" db="EMBL/GenBank/DDBJ databases">
        <authorList>
            <person name="Chiriac C."/>
            <person name="Salcher M."/>
            <person name="Ghai R."/>
            <person name="Kavagutti S V."/>
        </authorList>
    </citation>
    <scope>NUCLEOTIDE SEQUENCE</scope>
</reference>
<dbReference type="EMBL" id="LR796876">
    <property type="protein sequence ID" value="CAB4171504.1"/>
    <property type="molecule type" value="Genomic_DNA"/>
</dbReference>
<protein>
    <submittedName>
        <fullName evidence="1">Uncharacterized protein</fullName>
    </submittedName>
</protein>
<evidence type="ECO:0000313" key="2">
    <source>
        <dbReference type="EMBL" id="CAB4184301.1"/>
    </source>
</evidence>
<dbReference type="EMBL" id="LR797404">
    <property type="protein sequence ID" value="CAB4214145.1"/>
    <property type="molecule type" value="Genomic_DNA"/>
</dbReference>
<evidence type="ECO:0000313" key="1">
    <source>
        <dbReference type="EMBL" id="CAB4171504.1"/>
    </source>
</evidence>
<dbReference type="EMBL" id="LR797291">
    <property type="protein sequence ID" value="CAB4200301.1"/>
    <property type="molecule type" value="Genomic_DNA"/>
</dbReference>
<evidence type="ECO:0000313" key="4">
    <source>
        <dbReference type="EMBL" id="CAB4214145.1"/>
    </source>
</evidence>
<sequence length="120" mass="13282">MLSFLFGLINPLTSIIGKIADAKVELAKAQTDKEKIHAQERVDTLDARRAVLVAESGSRVNAFIRASFAVPFVIYNAKLILWDKVLALGSTDGLSPDLMQIEIACIGFYFLHSMVATWKR</sequence>
<proteinExistence type="predicted"/>
<accession>A0A6J5PVN6</accession>